<evidence type="ECO:0000313" key="13">
    <source>
        <dbReference type="EMBL" id="EGG04150.1"/>
    </source>
</evidence>
<evidence type="ECO:0000256" key="8">
    <source>
        <dbReference type="ARBA" id="ARBA00047364"/>
    </source>
</evidence>
<evidence type="ECO:0000256" key="9">
    <source>
        <dbReference type="ARBA" id="ARBA00068817"/>
    </source>
</evidence>
<dbReference type="InterPro" id="IPR023457">
    <property type="entry name" value="Met-tRNA_synth_2"/>
</dbReference>
<dbReference type="GeneID" id="18935266"/>
<dbReference type="Pfam" id="PF09334">
    <property type="entry name" value="tRNA-synt_1g"/>
    <property type="match status" value="1"/>
</dbReference>
<keyword evidence="7 10" id="KW-0030">Aminoacyl-tRNA synthetase</keyword>
<dbReference type="Gene3D" id="3.40.50.620">
    <property type="entry name" value="HUPs"/>
    <property type="match status" value="1"/>
</dbReference>
<comment type="similarity">
    <text evidence="1 10">Belongs to the class-I aminoacyl-tRNA synthetase family.</text>
</comment>
<evidence type="ECO:0000256" key="7">
    <source>
        <dbReference type="ARBA" id="ARBA00023146"/>
    </source>
</evidence>
<evidence type="ECO:0000256" key="10">
    <source>
        <dbReference type="RuleBase" id="RU363039"/>
    </source>
</evidence>
<evidence type="ECO:0000313" key="14">
    <source>
        <dbReference type="Proteomes" id="UP000001072"/>
    </source>
</evidence>
<dbReference type="GO" id="GO:0004825">
    <property type="term" value="F:methionine-tRNA ligase activity"/>
    <property type="evidence" value="ECO:0007669"/>
    <property type="project" value="UniProtKB-EC"/>
</dbReference>
<keyword evidence="4 10" id="KW-0547">Nucleotide-binding</keyword>
<dbReference type="InterPro" id="IPR014758">
    <property type="entry name" value="Met-tRNA_synth"/>
</dbReference>
<gene>
    <name evidence="13" type="ORF">MELLADRAFT_89644</name>
</gene>
<evidence type="ECO:0000256" key="5">
    <source>
        <dbReference type="ARBA" id="ARBA00022840"/>
    </source>
</evidence>
<dbReference type="OrthoDB" id="24670at2759"/>
<dbReference type="InterPro" id="IPR033911">
    <property type="entry name" value="MetRS_core"/>
</dbReference>
<evidence type="ECO:0000256" key="6">
    <source>
        <dbReference type="ARBA" id="ARBA00022917"/>
    </source>
</evidence>
<keyword evidence="6 10" id="KW-0648">Protein biosynthesis</keyword>
<dbReference type="PANTHER" id="PTHR43326:SF1">
    <property type="entry name" value="METHIONINE--TRNA LIGASE, MITOCHONDRIAL"/>
    <property type="match status" value="1"/>
</dbReference>
<accession>F4RU37</accession>
<evidence type="ECO:0000256" key="3">
    <source>
        <dbReference type="ARBA" id="ARBA00022598"/>
    </source>
</evidence>
<reference evidence="14" key="1">
    <citation type="journal article" date="2011" name="Proc. Natl. Acad. Sci. U.S.A.">
        <title>Obligate biotrophy features unraveled by the genomic analysis of rust fungi.</title>
        <authorList>
            <person name="Duplessis S."/>
            <person name="Cuomo C.A."/>
            <person name="Lin Y.-C."/>
            <person name="Aerts A."/>
            <person name="Tisserant E."/>
            <person name="Veneault-Fourrey C."/>
            <person name="Joly D.L."/>
            <person name="Hacquard S."/>
            <person name="Amselem J."/>
            <person name="Cantarel B.L."/>
            <person name="Chiu R."/>
            <person name="Coutinho P.M."/>
            <person name="Feau N."/>
            <person name="Field M."/>
            <person name="Frey P."/>
            <person name="Gelhaye E."/>
            <person name="Goldberg J."/>
            <person name="Grabherr M.G."/>
            <person name="Kodira C.D."/>
            <person name="Kohler A."/>
            <person name="Kuees U."/>
            <person name="Lindquist E.A."/>
            <person name="Lucas S.M."/>
            <person name="Mago R."/>
            <person name="Mauceli E."/>
            <person name="Morin E."/>
            <person name="Murat C."/>
            <person name="Pangilinan J.L."/>
            <person name="Park R."/>
            <person name="Pearson M."/>
            <person name="Quesneville H."/>
            <person name="Rouhier N."/>
            <person name="Sakthikumar S."/>
            <person name="Salamov A.A."/>
            <person name="Schmutz J."/>
            <person name="Selles B."/>
            <person name="Shapiro H."/>
            <person name="Tanguay P."/>
            <person name="Tuskan G.A."/>
            <person name="Henrissat B."/>
            <person name="Van de Peer Y."/>
            <person name="Rouze P."/>
            <person name="Ellis J.G."/>
            <person name="Dodds P.N."/>
            <person name="Schein J.E."/>
            <person name="Zhong S."/>
            <person name="Hamelin R.C."/>
            <person name="Grigoriev I.V."/>
            <person name="Szabo L.J."/>
            <person name="Martin F."/>
        </authorList>
    </citation>
    <scope>NUCLEOTIDE SEQUENCE [LARGE SCALE GENOMIC DNA]</scope>
    <source>
        <strain evidence="14">98AG31 / pathotype 3-4-7</strain>
    </source>
</reference>
<name>F4RU37_MELLP</name>
<dbReference type="Gene3D" id="1.10.730.10">
    <property type="entry name" value="Isoleucyl-tRNA Synthetase, Domain 1"/>
    <property type="match status" value="1"/>
</dbReference>
<dbReference type="FunFam" id="2.170.220.10:FF:000001">
    <property type="entry name" value="methionine--tRNA ligase, mitochondrial"/>
    <property type="match status" value="1"/>
</dbReference>
<organism evidence="14">
    <name type="scientific">Melampsora larici-populina (strain 98AG31 / pathotype 3-4-7)</name>
    <name type="common">Poplar leaf rust fungus</name>
    <dbReference type="NCBI Taxonomy" id="747676"/>
    <lineage>
        <taxon>Eukaryota</taxon>
        <taxon>Fungi</taxon>
        <taxon>Dikarya</taxon>
        <taxon>Basidiomycota</taxon>
        <taxon>Pucciniomycotina</taxon>
        <taxon>Pucciniomycetes</taxon>
        <taxon>Pucciniales</taxon>
        <taxon>Melampsoraceae</taxon>
        <taxon>Melampsora</taxon>
    </lineage>
</organism>
<comment type="catalytic activity">
    <reaction evidence="8">
        <text>tRNA(Met) + L-methionine + ATP = L-methionyl-tRNA(Met) + AMP + diphosphate</text>
        <dbReference type="Rhea" id="RHEA:13481"/>
        <dbReference type="Rhea" id="RHEA-COMP:9667"/>
        <dbReference type="Rhea" id="RHEA-COMP:9698"/>
        <dbReference type="ChEBI" id="CHEBI:30616"/>
        <dbReference type="ChEBI" id="CHEBI:33019"/>
        <dbReference type="ChEBI" id="CHEBI:57844"/>
        <dbReference type="ChEBI" id="CHEBI:78442"/>
        <dbReference type="ChEBI" id="CHEBI:78530"/>
        <dbReference type="ChEBI" id="CHEBI:456215"/>
        <dbReference type="EC" id="6.1.1.10"/>
    </reaction>
</comment>
<protein>
    <recommendedName>
        <fullName evidence="9">Probable methionine--tRNA ligase, mitochondrial</fullName>
        <ecNumber evidence="2">6.1.1.10</ecNumber>
    </recommendedName>
</protein>
<dbReference type="CDD" id="cd00814">
    <property type="entry name" value="MetRS_core"/>
    <property type="match status" value="1"/>
</dbReference>
<keyword evidence="14" id="KW-1185">Reference proteome</keyword>
<dbReference type="GO" id="GO:0005739">
    <property type="term" value="C:mitochondrion"/>
    <property type="evidence" value="ECO:0007669"/>
    <property type="project" value="UniProtKB-ARBA"/>
</dbReference>
<dbReference type="EMBL" id="GL883120">
    <property type="protein sequence ID" value="EGG04150.1"/>
    <property type="molecule type" value="Genomic_DNA"/>
</dbReference>
<dbReference type="GO" id="GO:0006431">
    <property type="term" value="P:methionyl-tRNA aminoacylation"/>
    <property type="evidence" value="ECO:0007669"/>
    <property type="project" value="InterPro"/>
</dbReference>
<dbReference type="InterPro" id="IPR041872">
    <property type="entry name" value="Anticodon_Met"/>
</dbReference>
<dbReference type="InParanoid" id="F4RU37"/>
<sequence>MITGTDEHGIKIERAAIKNHQTPAELCDSVSIRFRELAKAGNIGYGDFIRTTESRHHLAVQTFWNRLMENGHIYKGSYSGWYSVSDETYYAPNQVQSRNPGEMVSFETGQVVEWIEEENYMFKLSDFQSRLIEWLTQNPTALVSSQKADIINQLQSKELPDLSISRPTDRLKWGIRVPNDPNQIIYVWIDALTNYLTVTGYPWASDQIKNEKWPPNVHVIGKDITRFHAIYWPAMLMGAGLELPKSIIAHAHWTMKDEKISKSRGNVVDPVESLKEWGVDGLRYYLMAAPGSLWNDTDWAPDRVDEHYRKDLAGQLGNLLSRISNPKLWSRFPVGLKSGTGLFYPPQSFKLERSQALADLISKLPDEVDRSMSSFEIPKALKSIFQVLTESNRLISEIAPWHSSTGSEESHESIYLCAESIRFSAILLQPFMPEKSNEILNQLGISVKNRGWTDLKLGSAIGVEVLASNGFQAFPNLIKVEK</sequence>
<dbReference type="PANTHER" id="PTHR43326">
    <property type="entry name" value="METHIONYL-TRNA SYNTHETASE"/>
    <property type="match status" value="1"/>
</dbReference>
<feature type="domain" description="Methionyl-tRNA synthetase anticodon-binding" evidence="12">
    <location>
        <begin position="352"/>
        <end position="454"/>
    </location>
</feature>
<dbReference type="VEuPathDB" id="FungiDB:MELLADRAFT_89644"/>
<dbReference type="RefSeq" id="XP_007412611.1">
    <property type="nucleotide sequence ID" value="XM_007412549.1"/>
</dbReference>
<dbReference type="InterPro" id="IPR015413">
    <property type="entry name" value="Methionyl/Leucyl_tRNA_Synth"/>
</dbReference>
<dbReference type="NCBIfam" id="TIGR00398">
    <property type="entry name" value="metG"/>
    <property type="match status" value="1"/>
</dbReference>
<dbReference type="FunCoup" id="F4RU37">
    <property type="interactions" value="229"/>
</dbReference>
<keyword evidence="5 10" id="KW-0067">ATP-binding</keyword>
<dbReference type="AlphaFoldDB" id="F4RU37"/>
<dbReference type="KEGG" id="mlr:MELLADRAFT_89644"/>
<dbReference type="GO" id="GO:0005524">
    <property type="term" value="F:ATP binding"/>
    <property type="evidence" value="ECO:0007669"/>
    <property type="project" value="UniProtKB-KW"/>
</dbReference>
<feature type="domain" description="Methionyl/Leucyl tRNA synthetase" evidence="11">
    <location>
        <begin position="1"/>
        <end position="323"/>
    </location>
</feature>
<dbReference type="Proteomes" id="UP000001072">
    <property type="component" value="Unassembled WGS sequence"/>
</dbReference>
<dbReference type="PRINTS" id="PR01041">
    <property type="entry name" value="TRNASYNTHMET"/>
</dbReference>
<dbReference type="HOGENOM" id="CLU_009710_9_2_1"/>
<dbReference type="eggNOG" id="KOG0436">
    <property type="taxonomic scope" value="Eukaryota"/>
</dbReference>
<evidence type="ECO:0000259" key="12">
    <source>
        <dbReference type="Pfam" id="PF19303"/>
    </source>
</evidence>
<evidence type="ECO:0000259" key="11">
    <source>
        <dbReference type="Pfam" id="PF09334"/>
    </source>
</evidence>
<evidence type="ECO:0000256" key="1">
    <source>
        <dbReference type="ARBA" id="ARBA00005594"/>
    </source>
</evidence>
<evidence type="ECO:0000256" key="2">
    <source>
        <dbReference type="ARBA" id="ARBA00012838"/>
    </source>
</evidence>
<dbReference type="InterPro" id="IPR014729">
    <property type="entry name" value="Rossmann-like_a/b/a_fold"/>
</dbReference>
<dbReference type="Gene3D" id="2.170.220.10">
    <property type="match status" value="1"/>
</dbReference>
<dbReference type="SUPFAM" id="SSF47323">
    <property type="entry name" value="Anticodon-binding domain of a subclass of class I aminoacyl-tRNA synthetases"/>
    <property type="match status" value="1"/>
</dbReference>
<evidence type="ECO:0000256" key="4">
    <source>
        <dbReference type="ARBA" id="ARBA00022741"/>
    </source>
</evidence>
<dbReference type="STRING" id="747676.F4RU37"/>
<dbReference type="EC" id="6.1.1.10" evidence="2"/>
<dbReference type="Pfam" id="PF19303">
    <property type="entry name" value="Anticodon_3"/>
    <property type="match status" value="1"/>
</dbReference>
<dbReference type="SUPFAM" id="SSF52374">
    <property type="entry name" value="Nucleotidylyl transferase"/>
    <property type="match status" value="1"/>
</dbReference>
<keyword evidence="3 10" id="KW-0436">Ligase</keyword>
<proteinExistence type="inferred from homology"/>
<dbReference type="InterPro" id="IPR009080">
    <property type="entry name" value="tRNAsynth_Ia_anticodon-bd"/>
</dbReference>